<dbReference type="Gene3D" id="3.30.450.20">
    <property type="entry name" value="PAS domain"/>
    <property type="match status" value="2"/>
</dbReference>
<dbReference type="Pfam" id="PF02518">
    <property type="entry name" value="HATPase_c"/>
    <property type="match status" value="1"/>
</dbReference>
<protein>
    <recommendedName>
        <fullName evidence="2">histidine kinase</fullName>
        <ecNumber evidence="2">2.7.13.3</ecNumber>
    </recommendedName>
</protein>
<dbReference type="InterPro" id="IPR003594">
    <property type="entry name" value="HATPase_dom"/>
</dbReference>
<dbReference type="SMART" id="SM00091">
    <property type="entry name" value="PAS"/>
    <property type="match status" value="2"/>
</dbReference>
<dbReference type="EC" id="2.7.13.3" evidence="2"/>
<keyword evidence="5" id="KW-0472">Membrane</keyword>
<dbReference type="AlphaFoldDB" id="A0A6I6JEL2"/>
<reference evidence="9 10" key="1">
    <citation type="submission" date="2019-11" db="EMBL/GenBank/DDBJ databases">
        <authorList>
            <person name="Zheng R.K."/>
            <person name="Sun C.M."/>
        </authorList>
    </citation>
    <scope>NUCLEOTIDE SEQUENCE [LARGE SCALE GENOMIC DNA]</scope>
    <source>
        <strain evidence="9 10">SRB007</strain>
    </source>
</reference>
<dbReference type="PROSITE" id="PS50113">
    <property type="entry name" value="PAC"/>
    <property type="match status" value="2"/>
</dbReference>
<dbReference type="GO" id="GO:0000155">
    <property type="term" value="F:phosphorelay sensor kinase activity"/>
    <property type="evidence" value="ECO:0007669"/>
    <property type="project" value="InterPro"/>
</dbReference>
<dbReference type="InterPro" id="IPR003661">
    <property type="entry name" value="HisK_dim/P_dom"/>
</dbReference>
<dbReference type="RefSeq" id="WP_158946073.1">
    <property type="nucleotide sequence ID" value="NZ_CP046400.1"/>
</dbReference>
<evidence type="ECO:0000259" key="6">
    <source>
        <dbReference type="PROSITE" id="PS50109"/>
    </source>
</evidence>
<dbReference type="InterPro" id="IPR004358">
    <property type="entry name" value="Sig_transdc_His_kin-like_C"/>
</dbReference>
<dbReference type="PROSITE" id="PS50109">
    <property type="entry name" value="HIS_KIN"/>
    <property type="match status" value="1"/>
</dbReference>
<feature type="transmembrane region" description="Helical" evidence="5">
    <location>
        <begin position="50"/>
        <end position="68"/>
    </location>
</feature>
<dbReference type="InterPro" id="IPR036097">
    <property type="entry name" value="HisK_dim/P_sf"/>
</dbReference>
<evidence type="ECO:0000313" key="10">
    <source>
        <dbReference type="Proteomes" id="UP000428328"/>
    </source>
</evidence>
<feature type="domain" description="Histidine kinase" evidence="6">
    <location>
        <begin position="393"/>
        <end position="623"/>
    </location>
</feature>
<dbReference type="PANTHER" id="PTHR43065">
    <property type="entry name" value="SENSOR HISTIDINE KINASE"/>
    <property type="match status" value="1"/>
</dbReference>
<dbReference type="Proteomes" id="UP000428328">
    <property type="component" value="Chromosome"/>
</dbReference>
<feature type="domain" description="PAC" evidence="8">
    <location>
        <begin position="287"/>
        <end position="341"/>
    </location>
</feature>
<keyword evidence="5" id="KW-1133">Transmembrane helix</keyword>
<evidence type="ECO:0000259" key="7">
    <source>
        <dbReference type="PROSITE" id="PS50112"/>
    </source>
</evidence>
<organism evidence="9 10">
    <name type="scientific">Pseudodesulfovibrio cashew</name>
    <dbReference type="NCBI Taxonomy" id="2678688"/>
    <lineage>
        <taxon>Bacteria</taxon>
        <taxon>Pseudomonadati</taxon>
        <taxon>Thermodesulfobacteriota</taxon>
        <taxon>Desulfovibrionia</taxon>
        <taxon>Desulfovibrionales</taxon>
        <taxon>Desulfovibrionaceae</taxon>
    </lineage>
</organism>
<evidence type="ECO:0000259" key="8">
    <source>
        <dbReference type="PROSITE" id="PS50113"/>
    </source>
</evidence>
<accession>A0A6I6JEL2</accession>
<dbReference type="InterPro" id="IPR000700">
    <property type="entry name" value="PAS-assoc_C"/>
</dbReference>
<dbReference type="SMART" id="SM00388">
    <property type="entry name" value="HisKA"/>
    <property type="match status" value="1"/>
</dbReference>
<feature type="domain" description="PAC" evidence="8">
    <location>
        <begin position="161"/>
        <end position="213"/>
    </location>
</feature>
<dbReference type="CDD" id="cd00075">
    <property type="entry name" value="HATPase"/>
    <property type="match status" value="1"/>
</dbReference>
<sequence>MAGKERMYHRTRTYASAIAASLALLGRGVPALAAAPDAGMTEFIGRWSPAIIPVSVAGLLFVIVLLYLNRRLKLGYEQQTRELNNSRDTLRKVVDLMPNLLYVKDRSGRFLLLNRSMAESLGSGVEDLTGVRHADVHPDDEQIRRMEADDLAVMDTGLPSANMEEPYLHADGTTHWLQTTRLPFRPANAEELAVLVLSVDITARRAAGAALKASEERFRAIFNQTYQFSATLTLEGEVIQINTTALDAFRQKADDVVGKPLTLARWWWDGTVKDWLNDAVQRAAEGETVRREVKNTLHEGTVIDVDFTLKPARNDEGEIIFLIAEGRDISQLKKSQQALKKLNEELEQRVADRTRNLEEAKEELEASLEELRRTQKELIMAEKLAALGSLVAGVAHEINTPLGVGVTAGSYLRDRLAVLESKLASGELKRSELENFIENGLESAGSILTNLERAAELISSFKQVAADQSSEIPRNFELRSYVGEVLISLKPEYKRTGHRIENNAPEVELYSYPGAFMQIITNLLVNALLHAYGEDESGTISIGGEIEGDSLVFTFEDDGCGIPSENIDKIFEPFYTTRRGTGGTGLGLHIVFNTVTSTLHGTIHVDSEVGRGTRFTITMPLQRAGTEEEA</sequence>
<dbReference type="CDD" id="cd00082">
    <property type="entry name" value="HisKA"/>
    <property type="match status" value="1"/>
</dbReference>
<dbReference type="EMBL" id="CP046400">
    <property type="protein sequence ID" value="QGY38862.1"/>
    <property type="molecule type" value="Genomic_DNA"/>
</dbReference>
<keyword evidence="3" id="KW-0597">Phosphoprotein</keyword>
<comment type="catalytic activity">
    <reaction evidence="1">
        <text>ATP + protein L-histidine = ADP + protein N-phospho-L-histidine.</text>
        <dbReference type="EC" id="2.7.13.3"/>
    </reaction>
</comment>
<dbReference type="InterPro" id="IPR001610">
    <property type="entry name" value="PAC"/>
</dbReference>
<evidence type="ECO:0000256" key="3">
    <source>
        <dbReference type="ARBA" id="ARBA00022553"/>
    </source>
</evidence>
<dbReference type="Gene3D" id="3.30.565.10">
    <property type="entry name" value="Histidine kinase-like ATPase, C-terminal domain"/>
    <property type="match status" value="1"/>
</dbReference>
<dbReference type="CDD" id="cd00130">
    <property type="entry name" value="PAS"/>
    <property type="match status" value="2"/>
</dbReference>
<proteinExistence type="predicted"/>
<dbReference type="InterPro" id="IPR005467">
    <property type="entry name" value="His_kinase_dom"/>
</dbReference>
<evidence type="ECO:0000256" key="2">
    <source>
        <dbReference type="ARBA" id="ARBA00012438"/>
    </source>
</evidence>
<keyword evidence="10" id="KW-1185">Reference proteome</keyword>
<dbReference type="PROSITE" id="PS50112">
    <property type="entry name" value="PAS"/>
    <property type="match status" value="1"/>
</dbReference>
<dbReference type="Pfam" id="PF08448">
    <property type="entry name" value="PAS_4"/>
    <property type="match status" value="2"/>
</dbReference>
<evidence type="ECO:0000256" key="4">
    <source>
        <dbReference type="SAM" id="Coils"/>
    </source>
</evidence>
<dbReference type="InterPro" id="IPR000014">
    <property type="entry name" value="PAS"/>
</dbReference>
<dbReference type="SUPFAM" id="SSF55785">
    <property type="entry name" value="PYP-like sensor domain (PAS domain)"/>
    <property type="match status" value="2"/>
</dbReference>
<keyword evidence="5" id="KW-0812">Transmembrane</keyword>
<evidence type="ECO:0000256" key="1">
    <source>
        <dbReference type="ARBA" id="ARBA00000085"/>
    </source>
</evidence>
<dbReference type="InterPro" id="IPR013656">
    <property type="entry name" value="PAS_4"/>
</dbReference>
<dbReference type="PANTHER" id="PTHR43065:SF47">
    <property type="match status" value="1"/>
</dbReference>
<keyword evidence="4" id="KW-0175">Coiled coil</keyword>
<feature type="domain" description="PAS" evidence="7">
    <location>
        <begin position="86"/>
        <end position="140"/>
    </location>
</feature>
<dbReference type="SUPFAM" id="SSF55874">
    <property type="entry name" value="ATPase domain of HSP90 chaperone/DNA topoisomerase II/histidine kinase"/>
    <property type="match status" value="1"/>
</dbReference>
<gene>
    <name evidence="9" type="ORF">GM415_01470</name>
</gene>
<dbReference type="InterPro" id="IPR035965">
    <property type="entry name" value="PAS-like_dom_sf"/>
</dbReference>
<dbReference type="SUPFAM" id="SSF47384">
    <property type="entry name" value="Homodimeric domain of signal transducing histidine kinase"/>
    <property type="match status" value="1"/>
</dbReference>
<dbReference type="SMART" id="SM00086">
    <property type="entry name" value="PAC"/>
    <property type="match status" value="2"/>
</dbReference>
<dbReference type="InterPro" id="IPR036890">
    <property type="entry name" value="HATPase_C_sf"/>
</dbReference>
<name>A0A6I6JEL2_9BACT</name>
<dbReference type="KEGG" id="psel:GM415_01470"/>
<dbReference type="Gene3D" id="1.10.287.130">
    <property type="match status" value="1"/>
</dbReference>
<feature type="coiled-coil region" evidence="4">
    <location>
        <begin position="329"/>
        <end position="384"/>
    </location>
</feature>
<evidence type="ECO:0000313" key="9">
    <source>
        <dbReference type="EMBL" id="QGY38862.1"/>
    </source>
</evidence>
<evidence type="ECO:0000256" key="5">
    <source>
        <dbReference type="SAM" id="Phobius"/>
    </source>
</evidence>
<dbReference type="NCBIfam" id="TIGR00229">
    <property type="entry name" value="sensory_box"/>
    <property type="match status" value="2"/>
</dbReference>
<dbReference type="SMART" id="SM00387">
    <property type="entry name" value="HATPase_c"/>
    <property type="match status" value="1"/>
</dbReference>
<dbReference type="PRINTS" id="PR00344">
    <property type="entry name" value="BCTRLSENSOR"/>
</dbReference>